<evidence type="ECO:0000256" key="3">
    <source>
        <dbReference type="SAM" id="MobiDB-lite"/>
    </source>
</evidence>
<evidence type="ECO:0000313" key="4">
    <source>
        <dbReference type="EMBL" id="CAB3265996.1"/>
    </source>
</evidence>
<feature type="compositionally biased region" description="Acidic residues" evidence="3">
    <location>
        <begin position="311"/>
        <end position="324"/>
    </location>
</feature>
<feature type="region of interest" description="Disordered" evidence="3">
    <location>
        <begin position="286"/>
        <end position="482"/>
    </location>
</feature>
<dbReference type="GO" id="GO:0006334">
    <property type="term" value="P:nucleosome assembly"/>
    <property type="evidence" value="ECO:0007669"/>
    <property type="project" value="InterPro"/>
</dbReference>
<evidence type="ECO:0000256" key="1">
    <source>
        <dbReference type="ARBA" id="ARBA00009947"/>
    </source>
</evidence>
<dbReference type="InterPro" id="IPR002164">
    <property type="entry name" value="NAP_family"/>
</dbReference>
<dbReference type="InterPro" id="IPR037231">
    <property type="entry name" value="NAP-like_sf"/>
</dbReference>
<comment type="similarity">
    <text evidence="1 2">Belongs to the nucleosome assembly protein (NAP) family.</text>
</comment>
<evidence type="ECO:0000256" key="2">
    <source>
        <dbReference type="RuleBase" id="RU003876"/>
    </source>
</evidence>
<gene>
    <name evidence="4" type="primary">Setd6-002</name>
</gene>
<feature type="compositionally biased region" description="Polar residues" evidence="3">
    <location>
        <begin position="423"/>
        <end position="443"/>
    </location>
</feature>
<accession>A0A6F9DSP4</accession>
<name>A0A6F9DSP4_9ASCI</name>
<protein>
    <submittedName>
        <fullName evidence="4">Protein SET</fullName>
    </submittedName>
</protein>
<sequence length="482" mass="53874">MSDSPGPGGDADNVNGEKISRLRPAEEDSGIDAVPAKAVKIDESDEVVALDEDEYDEEEEEDPEGDLELDGEDEEEDGDLDAVNEENIFDETGESSTDMDEFIQANLAYIEDCQTDIDSLNQKANDEILKVEQKYNKLRQPVYTRRNNYIERIPHFWASVFTQHPQLKRVLTKEDIRCLRYCTHLQIDDFEDTRSGYSIKFRFAENPWFSNTTITKEYHMPWNDSPSCYCTAIEWKPGHNLTKKPSSFFSWFCAQEDASSDDIAEIIREELWPSPLQNYTGKELVVDSGSEDESDEGSTTQDEGPVYIADDAPEYISSDEDEEEWKTRRVQGKEVPGGSSKDDFFIIDDEDDGDFEEGLEEDVVGNEDNLGYDDVIDGDSADFDGEGNDDVVVEDQIDITSKDSVGDGVDLTKNNPGELITEQGESNDVDTNVSSSRDSTSLKSADVEQVMTSSDQASPSKNGTTEEMANTGNEAVPLSEDT</sequence>
<dbReference type="Gene3D" id="1.20.5.1500">
    <property type="match status" value="1"/>
</dbReference>
<feature type="region of interest" description="Disordered" evidence="3">
    <location>
        <begin position="1"/>
        <end position="81"/>
    </location>
</feature>
<dbReference type="Gene3D" id="3.30.1120.90">
    <property type="entry name" value="Nucleosome assembly protein"/>
    <property type="match status" value="1"/>
</dbReference>
<reference evidence="4" key="1">
    <citation type="submission" date="2020-04" db="EMBL/GenBank/DDBJ databases">
        <authorList>
            <person name="Neveu A P."/>
        </authorList>
    </citation>
    <scope>NUCLEOTIDE SEQUENCE</scope>
    <source>
        <tissue evidence="4">Whole embryo</tissue>
    </source>
</reference>
<dbReference type="GO" id="GO:0005634">
    <property type="term" value="C:nucleus"/>
    <property type="evidence" value="ECO:0007669"/>
    <property type="project" value="InterPro"/>
</dbReference>
<dbReference type="EMBL" id="LR790134">
    <property type="protein sequence ID" value="CAB3265996.1"/>
    <property type="molecule type" value="mRNA"/>
</dbReference>
<proteinExistence type="evidence at transcript level"/>
<dbReference type="Pfam" id="PF00956">
    <property type="entry name" value="NAP"/>
    <property type="match status" value="1"/>
</dbReference>
<dbReference type="SUPFAM" id="SSF143113">
    <property type="entry name" value="NAP-like"/>
    <property type="match status" value="1"/>
</dbReference>
<feature type="compositionally biased region" description="Acidic residues" evidence="3">
    <location>
        <begin position="345"/>
        <end position="397"/>
    </location>
</feature>
<organism evidence="4">
    <name type="scientific">Phallusia mammillata</name>
    <dbReference type="NCBI Taxonomy" id="59560"/>
    <lineage>
        <taxon>Eukaryota</taxon>
        <taxon>Metazoa</taxon>
        <taxon>Chordata</taxon>
        <taxon>Tunicata</taxon>
        <taxon>Ascidiacea</taxon>
        <taxon>Phlebobranchia</taxon>
        <taxon>Ascidiidae</taxon>
        <taxon>Phallusia</taxon>
    </lineage>
</organism>
<feature type="compositionally biased region" description="Polar residues" evidence="3">
    <location>
        <begin position="450"/>
        <end position="473"/>
    </location>
</feature>
<feature type="compositionally biased region" description="Acidic residues" evidence="3">
    <location>
        <begin position="43"/>
        <end position="81"/>
    </location>
</feature>
<dbReference type="AlphaFoldDB" id="A0A6F9DSP4"/>
<dbReference type="PANTHER" id="PTHR11875">
    <property type="entry name" value="TESTIS-SPECIFIC Y-ENCODED PROTEIN"/>
    <property type="match status" value="1"/>
</dbReference>